<feature type="binding site" evidence="4">
    <location>
        <position position="49"/>
    </location>
    <ligand>
        <name>substrate</name>
    </ligand>
</feature>
<dbReference type="PIRSF" id="PIRSF006806">
    <property type="entry name" value="FTHF_cligase"/>
    <property type="match status" value="1"/>
</dbReference>
<feature type="binding site" evidence="4">
    <location>
        <begin position="3"/>
        <end position="7"/>
    </location>
    <ligand>
        <name>ATP</name>
        <dbReference type="ChEBI" id="CHEBI:30616"/>
    </ligand>
</feature>
<dbReference type="InterPro" id="IPR002698">
    <property type="entry name" value="FTHF_cligase"/>
</dbReference>
<keyword evidence="5" id="KW-0479">Metal-binding</keyword>
<dbReference type="Proteomes" id="UP000182508">
    <property type="component" value="Unassembled WGS sequence"/>
</dbReference>
<keyword evidence="2 4" id="KW-0547">Nucleotide-binding</keyword>
<keyword evidence="6" id="KW-0436">Ligase</keyword>
<evidence type="ECO:0000256" key="1">
    <source>
        <dbReference type="ARBA" id="ARBA00010638"/>
    </source>
</evidence>
<dbReference type="GO" id="GO:0035999">
    <property type="term" value="P:tetrahydrofolate interconversion"/>
    <property type="evidence" value="ECO:0007669"/>
    <property type="project" value="TreeGrafter"/>
</dbReference>
<dbReference type="EMBL" id="FMXP01000006">
    <property type="protein sequence ID" value="SDB10568.1"/>
    <property type="molecule type" value="Genomic_DNA"/>
</dbReference>
<dbReference type="AlphaFoldDB" id="A0A1G6AQ70"/>
<comment type="cofactor">
    <cofactor evidence="5">
        <name>Mg(2+)</name>
        <dbReference type="ChEBI" id="CHEBI:18420"/>
    </cofactor>
</comment>
<proteinExistence type="inferred from homology"/>
<dbReference type="NCBIfam" id="TIGR02727">
    <property type="entry name" value="MTHFS_bact"/>
    <property type="match status" value="1"/>
</dbReference>
<protein>
    <recommendedName>
        <fullName evidence="5">5-formyltetrahydrofolate cyclo-ligase</fullName>
        <ecNumber evidence="5">6.3.3.2</ecNumber>
    </recommendedName>
</protein>
<comment type="similarity">
    <text evidence="1 5">Belongs to the 5-formyltetrahydrofolate cyclo-ligase family.</text>
</comment>
<evidence type="ECO:0000256" key="3">
    <source>
        <dbReference type="ARBA" id="ARBA00022840"/>
    </source>
</evidence>
<accession>A0A1G6AQ70</accession>
<feature type="binding site" evidence="4">
    <location>
        <position position="54"/>
    </location>
    <ligand>
        <name>substrate</name>
    </ligand>
</feature>
<dbReference type="PANTHER" id="PTHR23407">
    <property type="entry name" value="ATPASE INHIBITOR/5-FORMYLTETRAHYDROFOLATE CYCLO-LIGASE"/>
    <property type="match status" value="1"/>
</dbReference>
<evidence type="ECO:0000256" key="5">
    <source>
        <dbReference type="RuleBase" id="RU361279"/>
    </source>
</evidence>
<reference evidence="6 7" key="1">
    <citation type="submission" date="2016-10" db="EMBL/GenBank/DDBJ databases">
        <authorList>
            <person name="de Groot N.N."/>
        </authorList>
    </citation>
    <scope>NUCLEOTIDE SEQUENCE [LARGE SCALE GENOMIC DNA]</scope>
    <source>
        <strain evidence="6 7">A-4</strain>
    </source>
</reference>
<dbReference type="Gene3D" id="3.40.50.10420">
    <property type="entry name" value="NagB/RpiA/CoA transferase-like"/>
    <property type="match status" value="1"/>
</dbReference>
<dbReference type="PANTHER" id="PTHR23407:SF1">
    <property type="entry name" value="5-FORMYLTETRAHYDROFOLATE CYCLO-LIGASE"/>
    <property type="match status" value="1"/>
</dbReference>
<name>A0A1G6AQ70_9STRE</name>
<dbReference type="GO" id="GO:0030272">
    <property type="term" value="F:5-formyltetrahydrofolate cyclo-ligase activity"/>
    <property type="evidence" value="ECO:0007669"/>
    <property type="project" value="UniProtKB-EC"/>
</dbReference>
<dbReference type="GO" id="GO:0009396">
    <property type="term" value="P:folic acid-containing compound biosynthetic process"/>
    <property type="evidence" value="ECO:0007669"/>
    <property type="project" value="TreeGrafter"/>
</dbReference>
<organism evidence="6 7">
    <name type="scientific">Streptococcus henryi</name>
    <dbReference type="NCBI Taxonomy" id="439219"/>
    <lineage>
        <taxon>Bacteria</taxon>
        <taxon>Bacillati</taxon>
        <taxon>Bacillota</taxon>
        <taxon>Bacilli</taxon>
        <taxon>Lactobacillales</taxon>
        <taxon>Streptococcaceae</taxon>
        <taxon>Streptococcus</taxon>
    </lineage>
</organism>
<dbReference type="InterPro" id="IPR037171">
    <property type="entry name" value="NagB/RpiA_transferase-like"/>
</dbReference>
<gene>
    <name evidence="6" type="ORF">SAMN02910293_00542</name>
</gene>
<evidence type="ECO:0000313" key="7">
    <source>
        <dbReference type="Proteomes" id="UP000182508"/>
    </source>
</evidence>
<keyword evidence="3 4" id="KW-0067">ATP-binding</keyword>
<dbReference type="EC" id="6.3.3.2" evidence="5"/>
<evidence type="ECO:0000256" key="4">
    <source>
        <dbReference type="PIRSR" id="PIRSR006806-1"/>
    </source>
</evidence>
<dbReference type="GO" id="GO:0005524">
    <property type="term" value="F:ATP binding"/>
    <property type="evidence" value="ECO:0007669"/>
    <property type="project" value="UniProtKB-KW"/>
</dbReference>
<keyword evidence="7" id="KW-1185">Reference proteome</keyword>
<dbReference type="SUPFAM" id="SSF100950">
    <property type="entry name" value="NagB/RpiA/CoA transferase-like"/>
    <property type="match status" value="1"/>
</dbReference>
<evidence type="ECO:0000313" key="6">
    <source>
        <dbReference type="EMBL" id="SDB10568.1"/>
    </source>
</evidence>
<evidence type="ECO:0000256" key="2">
    <source>
        <dbReference type="ARBA" id="ARBA00022741"/>
    </source>
</evidence>
<comment type="catalytic activity">
    <reaction evidence="5">
        <text>(6S)-5-formyl-5,6,7,8-tetrahydrofolate + ATP = (6R)-5,10-methenyltetrahydrofolate + ADP + phosphate</text>
        <dbReference type="Rhea" id="RHEA:10488"/>
        <dbReference type="ChEBI" id="CHEBI:30616"/>
        <dbReference type="ChEBI" id="CHEBI:43474"/>
        <dbReference type="ChEBI" id="CHEBI:57455"/>
        <dbReference type="ChEBI" id="CHEBI:57457"/>
        <dbReference type="ChEBI" id="CHEBI:456216"/>
        <dbReference type="EC" id="6.3.3.2"/>
    </reaction>
</comment>
<dbReference type="RefSeq" id="WP_018164012.1">
    <property type="nucleotide sequence ID" value="NZ_FMXP01000006.1"/>
</dbReference>
<dbReference type="GO" id="GO:0046872">
    <property type="term" value="F:metal ion binding"/>
    <property type="evidence" value="ECO:0007669"/>
    <property type="project" value="UniProtKB-KW"/>
</dbReference>
<keyword evidence="5" id="KW-0460">Magnesium</keyword>
<dbReference type="STRING" id="439219.SAMN02910293_00542"/>
<sequence length="175" mass="19960">MEKIILRQDILKKLKSHNQSEKLRKDKLLLEALLLTKAYQESKVIATYLAFDFEYNTKLFISAAQADGKTIVVPKTYGQGNMDFVLYDEENLEQTRFGLLEPKSSLAVSKSEIDMIHVPGVVFNSEGYRIGYGGGYYDRYLSDYEGMTVSTIYDFQKASFVEDVHDIAVKEVLSQ</sequence>
<dbReference type="InterPro" id="IPR024185">
    <property type="entry name" value="FTHF_cligase-like_sf"/>
</dbReference>
<dbReference type="eggNOG" id="COG0212">
    <property type="taxonomic scope" value="Bacteria"/>
</dbReference>
<dbReference type="Pfam" id="PF01812">
    <property type="entry name" value="5-FTHF_cyc-lig"/>
    <property type="match status" value="1"/>
</dbReference>
<feature type="binding site" evidence="4">
    <location>
        <begin position="129"/>
        <end position="137"/>
    </location>
    <ligand>
        <name>ATP</name>
        <dbReference type="ChEBI" id="CHEBI:30616"/>
    </ligand>
</feature>